<dbReference type="InterPro" id="IPR020751">
    <property type="entry name" value="aa-tRNA-synth_I_codon-bd_sub2"/>
</dbReference>
<evidence type="ECO:0000256" key="6">
    <source>
        <dbReference type="ARBA" id="ARBA00022741"/>
    </source>
</evidence>
<dbReference type="InterPro" id="IPR008925">
    <property type="entry name" value="aa_tRNA-synth_I_cd-bd_sf"/>
</dbReference>
<dbReference type="PROSITE" id="PS00178">
    <property type="entry name" value="AA_TRNA_LIGASE_I"/>
    <property type="match status" value="1"/>
</dbReference>
<evidence type="ECO:0000256" key="10">
    <source>
        <dbReference type="HAMAP-Rule" id="MF_00022"/>
    </source>
</evidence>
<reference evidence="13" key="1">
    <citation type="submission" date="2020-04" db="EMBL/GenBank/DDBJ databases">
        <title>Description of Shewanella salipaludis sp. nov., isolated from a salt marsh.</title>
        <authorList>
            <person name="Park S."/>
            <person name="Yoon J.-H."/>
        </authorList>
    </citation>
    <scope>NUCLEOTIDE SEQUENCE</scope>
    <source>
        <strain evidence="13">SHSM-M6</strain>
    </source>
</reference>
<organism evidence="13 14">
    <name type="scientific">Shewanella salipaludis</name>
    <dbReference type="NCBI Taxonomy" id="2723052"/>
    <lineage>
        <taxon>Bacteria</taxon>
        <taxon>Pseudomonadati</taxon>
        <taxon>Pseudomonadota</taxon>
        <taxon>Gammaproteobacteria</taxon>
        <taxon>Alteromonadales</taxon>
        <taxon>Shewanellaceae</taxon>
        <taxon>Shewanella</taxon>
    </lineage>
</organism>
<dbReference type="GO" id="GO:0004818">
    <property type="term" value="F:glutamate-tRNA ligase activity"/>
    <property type="evidence" value="ECO:0007669"/>
    <property type="project" value="UniProtKB-UniRule"/>
</dbReference>
<dbReference type="GO" id="GO:0005524">
    <property type="term" value="F:ATP binding"/>
    <property type="evidence" value="ECO:0007669"/>
    <property type="project" value="UniProtKB-UniRule"/>
</dbReference>
<dbReference type="InterPro" id="IPR033910">
    <property type="entry name" value="GluRS_core"/>
</dbReference>
<evidence type="ECO:0000259" key="12">
    <source>
        <dbReference type="Pfam" id="PF19269"/>
    </source>
</evidence>
<dbReference type="InterPro" id="IPR049940">
    <property type="entry name" value="GluQ/Sye"/>
</dbReference>
<dbReference type="EC" id="6.1.1.17" evidence="10"/>
<protein>
    <recommendedName>
        <fullName evidence="10">Glutamate--tRNA ligase</fullName>
        <ecNumber evidence="10">6.1.1.17</ecNumber>
    </recommendedName>
    <alternativeName>
        <fullName evidence="10">Glutamyl-tRNA synthetase</fullName>
        <shortName evidence="10">GluRS</shortName>
    </alternativeName>
</protein>
<dbReference type="PANTHER" id="PTHR43311">
    <property type="entry name" value="GLUTAMATE--TRNA LIGASE"/>
    <property type="match status" value="1"/>
</dbReference>
<comment type="catalytic activity">
    <reaction evidence="10">
        <text>tRNA(Glu) + L-glutamate + ATP = L-glutamyl-tRNA(Glu) + AMP + diphosphate</text>
        <dbReference type="Rhea" id="RHEA:23540"/>
        <dbReference type="Rhea" id="RHEA-COMP:9663"/>
        <dbReference type="Rhea" id="RHEA-COMP:9680"/>
        <dbReference type="ChEBI" id="CHEBI:29985"/>
        <dbReference type="ChEBI" id="CHEBI:30616"/>
        <dbReference type="ChEBI" id="CHEBI:33019"/>
        <dbReference type="ChEBI" id="CHEBI:78442"/>
        <dbReference type="ChEBI" id="CHEBI:78520"/>
        <dbReference type="ChEBI" id="CHEBI:456215"/>
        <dbReference type="EC" id="6.1.1.17"/>
    </reaction>
</comment>
<dbReference type="GO" id="GO:0008270">
    <property type="term" value="F:zinc ion binding"/>
    <property type="evidence" value="ECO:0007669"/>
    <property type="project" value="InterPro"/>
</dbReference>
<dbReference type="RefSeq" id="WP_169564371.1">
    <property type="nucleotide sequence ID" value="NZ_JAAXYH010000006.1"/>
</dbReference>
<evidence type="ECO:0000256" key="3">
    <source>
        <dbReference type="ARBA" id="ARBA00011245"/>
    </source>
</evidence>
<feature type="domain" description="Glutamyl/glutaminyl-tRNA synthetase class Ib catalytic" evidence="11">
    <location>
        <begin position="4"/>
        <end position="304"/>
    </location>
</feature>
<dbReference type="GO" id="GO:0006424">
    <property type="term" value="P:glutamyl-tRNA aminoacylation"/>
    <property type="evidence" value="ECO:0007669"/>
    <property type="project" value="UniProtKB-UniRule"/>
</dbReference>
<dbReference type="GO" id="GO:0005829">
    <property type="term" value="C:cytosol"/>
    <property type="evidence" value="ECO:0007669"/>
    <property type="project" value="TreeGrafter"/>
</dbReference>
<keyword evidence="7 10" id="KW-0067">ATP-binding</keyword>
<dbReference type="InterPro" id="IPR014729">
    <property type="entry name" value="Rossmann-like_a/b/a_fold"/>
</dbReference>
<sequence>MTTKTRFAPSPTGFLHVGGARTALYSWLHARANKGEFVLRIEDTDLERSSQEACDAILDGMQWLGLTWDEGPYYQTKRFDRYNEIIAQMLEQGTAYKCYCSRERIETLRDEQAARGEKQKYDGCCRNLAPRDTDEPFVVRFKNPLEGSVVFDDHVRGRIEFANEELDDLIIARSEGTPTYNFCVVVDDWDMGITCVVRGEDHINNTPRQINILKALGAPIPEYAHVSMILGDDGAKLSKRHGAVSVMQYRDDGYLPEALLNYLVRLGWSHGDQEIFTLDEMKQLFKLSDINKAPSAFNTEKLLWLNQHYIKSLAPEYVASHLQWHMDEQKIDTSNGPALAEVVTALSERAKTLKELAASSRYFYEDFSEFDEAQAKKHLRGVALEPLKLVQQKIAALSEWTQEAIHQAIEDTATELEVGMGKVGMPLRVAVTGAGQSPGLDLTLFLIGKARSEQRISKAIEFVADRINS</sequence>
<evidence type="ECO:0000256" key="7">
    <source>
        <dbReference type="ARBA" id="ARBA00022840"/>
    </source>
</evidence>
<evidence type="ECO:0000256" key="8">
    <source>
        <dbReference type="ARBA" id="ARBA00022917"/>
    </source>
</evidence>
<comment type="subunit">
    <text evidence="3 10">Monomer.</text>
</comment>
<dbReference type="Pfam" id="PF19269">
    <property type="entry name" value="Anticodon_2"/>
    <property type="match status" value="1"/>
</dbReference>
<dbReference type="Proteomes" id="UP000737113">
    <property type="component" value="Unassembled WGS sequence"/>
</dbReference>
<dbReference type="EMBL" id="JAAXYH010000006">
    <property type="protein sequence ID" value="NMH65655.1"/>
    <property type="molecule type" value="Genomic_DNA"/>
</dbReference>
<evidence type="ECO:0000259" key="11">
    <source>
        <dbReference type="Pfam" id="PF00749"/>
    </source>
</evidence>
<dbReference type="InterPro" id="IPR001412">
    <property type="entry name" value="aa-tRNA-synth_I_CS"/>
</dbReference>
<dbReference type="HAMAP" id="MF_00022">
    <property type="entry name" value="Glu_tRNA_synth_type1"/>
    <property type="match status" value="1"/>
</dbReference>
<evidence type="ECO:0000256" key="2">
    <source>
        <dbReference type="ARBA" id="ARBA00007894"/>
    </source>
</evidence>
<evidence type="ECO:0000313" key="14">
    <source>
        <dbReference type="Proteomes" id="UP000737113"/>
    </source>
</evidence>
<dbReference type="Gene3D" id="1.10.10.350">
    <property type="match status" value="1"/>
</dbReference>
<feature type="domain" description="Aminoacyl-tRNA synthetase class I anticodon-binding" evidence="12">
    <location>
        <begin position="319"/>
        <end position="460"/>
    </location>
</feature>
<dbReference type="PANTHER" id="PTHR43311:SF2">
    <property type="entry name" value="GLUTAMATE--TRNA LIGASE, MITOCHONDRIAL-RELATED"/>
    <property type="match status" value="1"/>
</dbReference>
<dbReference type="FunFam" id="1.10.10.350:FF:000001">
    <property type="entry name" value="Glutamate--tRNA ligase"/>
    <property type="match status" value="1"/>
</dbReference>
<accession>A0A972G6Z4</accession>
<dbReference type="InterPro" id="IPR004527">
    <property type="entry name" value="Glu-tRNA-ligase_bac/mito"/>
</dbReference>
<feature type="short sequence motif" description="'KMSKS' region" evidence="10">
    <location>
        <begin position="236"/>
        <end position="240"/>
    </location>
</feature>
<dbReference type="SUPFAM" id="SSF48163">
    <property type="entry name" value="An anticodon-binding domain of class I aminoacyl-tRNA synthetases"/>
    <property type="match status" value="1"/>
</dbReference>
<proteinExistence type="inferred from homology"/>
<keyword evidence="9 10" id="KW-0030">Aminoacyl-tRNA synthetase</keyword>
<keyword evidence="4 10" id="KW-0963">Cytoplasm</keyword>
<evidence type="ECO:0000256" key="4">
    <source>
        <dbReference type="ARBA" id="ARBA00022490"/>
    </source>
</evidence>
<dbReference type="NCBIfam" id="TIGR00464">
    <property type="entry name" value="gltX_bact"/>
    <property type="match status" value="1"/>
</dbReference>
<dbReference type="InterPro" id="IPR020058">
    <property type="entry name" value="Glu/Gln-tRNA-synth_Ib_cat-dom"/>
</dbReference>
<dbReference type="Pfam" id="PF00749">
    <property type="entry name" value="tRNA-synt_1c"/>
    <property type="match status" value="1"/>
</dbReference>
<dbReference type="InterPro" id="IPR000924">
    <property type="entry name" value="Glu/Gln-tRNA-synth"/>
</dbReference>
<evidence type="ECO:0000256" key="5">
    <source>
        <dbReference type="ARBA" id="ARBA00022598"/>
    </source>
</evidence>
<dbReference type="SUPFAM" id="SSF52374">
    <property type="entry name" value="Nucleotidylyl transferase"/>
    <property type="match status" value="1"/>
</dbReference>
<dbReference type="AlphaFoldDB" id="A0A972G6Z4"/>
<dbReference type="CDD" id="cd00808">
    <property type="entry name" value="GluRS_core"/>
    <property type="match status" value="1"/>
</dbReference>
<dbReference type="GO" id="GO:0000049">
    <property type="term" value="F:tRNA binding"/>
    <property type="evidence" value="ECO:0007669"/>
    <property type="project" value="InterPro"/>
</dbReference>
<dbReference type="PRINTS" id="PR00987">
    <property type="entry name" value="TRNASYNTHGLU"/>
</dbReference>
<evidence type="ECO:0000256" key="9">
    <source>
        <dbReference type="ARBA" id="ARBA00023146"/>
    </source>
</evidence>
<comment type="caution">
    <text evidence="10">Lacks conserved residue(s) required for the propagation of feature annotation.</text>
</comment>
<evidence type="ECO:0000256" key="1">
    <source>
        <dbReference type="ARBA" id="ARBA00004496"/>
    </source>
</evidence>
<comment type="similarity">
    <text evidence="2 10">Belongs to the class-I aminoacyl-tRNA synthetase family. Glutamate--tRNA ligase type 1 subfamily.</text>
</comment>
<feature type="short sequence motif" description="'HIGH' region" evidence="10">
    <location>
        <begin position="9"/>
        <end position="19"/>
    </location>
</feature>
<comment type="subcellular location">
    <subcellularLocation>
        <location evidence="1 10">Cytoplasm</location>
    </subcellularLocation>
</comment>
<comment type="caution">
    <text evidence="13">The sequence shown here is derived from an EMBL/GenBank/DDBJ whole genome shotgun (WGS) entry which is preliminary data.</text>
</comment>
<evidence type="ECO:0000313" key="13">
    <source>
        <dbReference type="EMBL" id="NMH65655.1"/>
    </source>
</evidence>
<keyword evidence="14" id="KW-1185">Reference proteome</keyword>
<dbReference type="Gene3D" id="3.40.50.620">
    <property type="entry name" value="HUPs"/>
    <property type="match status" value="1"/>
</dbReference>
<gene>
    <name evidence="10 13" type="primary">gltX</name>
    <name evidence="13" type="ORF">HC757_10800</name>
</gene>
<dbReference type="InterPro" id="IPR045462">
    <property type="entry name" value="aa-tRNA-synth_I_cd-bd"/>
</dbReference>
<keyword evidence="8 10" id="KW-0648">Protein biosynthesis</keyword>
<dbReference type="FunFam" id="3.40.50.620:FF:000007">
    <property type="entry name" value="Glutamate--tRNA ligase"/>
    <property type="match status" value="1"/>
</dbReference>
<comment type="function">
    <text evidence="10">Catalyzes the attachment of glutamate to tRNA(Glu) in a two-step reaction: glutamate is first activated by ATP to form Glu-AMP and then transferred to the acceptor end of tRNA(Glu).</text>
</comment>
<keyword evidence="5 10" id="KW-0436">Ligase</keyword>
<keyword evidence="6 10" id="KW-0547">Nucleotide-binding</keyword>
<feature type="binding site" evidence="10">
    <location>
        <position position="239"/>
    </location>
    <ligand>
        <name>ATP</name>
        <dbReference type="ChEBI" id="CHEBI:30616"/>
    </ligand>
</feature>
<name>A0A972G6Z4_9GAMM</name>